<accession>A0A1B7LJQ0</accession>
<protein>
    <submittedName>
        <fullName evidence="3">Zinc-binding protein</fullName>
    </submittedName>
</protein>
<dbReference type="EMBL" id="LYVF01000009">
    <property type="protein sequence ID" value="OAT86711.1"/>
    <property type="molecule type" value="Genomic_DNA"/>
</dbReference>
<dbReference type="OrthoDB" id="5505402at2"/>
<dbReference type="Proteomes" id="UP000078532">
    <property type="component" value="Unassembled WGS sequence"/>
</dbReference>
<feature type="domain" description="CxxC-x17-CxxC" evidence="2">
    <location>
        <begin position="57"/>
        <end position="90"/>
    </location>
</feature>
<dbReference type="RefSeq" id="WP_066666028.1">
    <property type="nucleotide sequence ID" value="NZ_LYVF01000009.1"/>
</dbReference>
<dbReference type="AlphaFoldDB" id="A0A1B7LJQ0"/>
<evidence type="ECO:0000313" key="3">
    <source>
        <dbReference type="EMBL" id="OAT86711.1"/>
    </source>
</evidence>
<reference evidence="3 4" key="1">
    <citation type="submission" date="2016-04" db="EMBL/GenBank/DDBJ databases">
        <authorList>
            <person name="Evans L.H."/>
            <person name="Alamgir A."/>
            <person name="Owens N."/>
            <person name="Weber N.D."/>
            <person name="Virtaneva K."/>
            <person name="Barbian K."/>
            <person name="Babar A."/>
            <person name="Rosenke K."/>
        </authorList>
    </citation>
    <scope>NUCLEOTIDE SEQUENCE [LARGE SCALE GENOMIC DNA]</scope>
    <source>
        <strain evidence="3 4">LMa1</strain>
    </source>
</reference>
<evidence type="ECO:0000259" key="2">
    <source>
        <dbReference type="Pfam" id="PF23477"/>
    </source>
</evidence>
<dbReference type="NCBIfam" id="TIGR04272">
    <property type="entry name" value="cxxc_cxxc_Mbark"/>
    <property type="match status" value="1"/>
</dbReference>
<evidence type="ECO:0000259" key="1">
    <source>
        <dbReference type="Pfam" id="PF13451"/>
    </source>
</evidence>
<dbReference type="STRING" id="1838280.A6M21_02525"/>
<gene>
    <name evidence="3" type="ORF">A6M21_02525</name>
</gene>
<name>A0A1B7LJQ0_9FIRM</name>
<evidence type="ECO:0000313" key="4">
    <source>
        <dbReference type="Proteomes" id="UP000078532"/>
    </source>
</evidence>
<comment type="caution">
    <text evidence="3">The sequence shown here is derived from an EMBL/GenBank/DDBJ whole genome shotgun (WGS) entry which is preliminary data.</text>
</comment>
<organism evidence="3 4">
    <name type="scientific">Desulfotomaculum copahuensis</name>
    <dbReference type="NCBI Taxonomy" id="1838280"/>
    <lineage>
        <taxon>Bacteria</taxon>
        <taxon>Bacillati</taxon>
        <taxon>Bacillota</taxon>
        <taxon>Clostridia</taxon>
        <taxon>Eubacteriales</taxon>
        <taxon>Desulfotomaculaceae</taxon>
        <taxon>Desulfotomaculum</taxon>
    </lineage>
</organism>
<proteinExistence type="predicted"/>
<feature type="domain" description="Probable zinc-binding" evidence="1">
    <location>
        <begin position="4"/>
        <end position="50"/>
    </location>
</feature>
<dbReference type="Pfam" id="PF13451">
    <property type="entry name" value="zf_Tbcl"/>
    <property type="match status" value="1"/>
</dbReference>
<keyword evidence="4" id="KW-1185">Reference proteome</keyword>
<dbReference type="InterPro" id="IPR026363">
    <property type="entry name" value="CxxC-x17-CxxC_dom"/>
</dbReference>
<dbReference type="Pfam" id="PF23477">
    <property type="entry name" value="zf_Tbcl_2"/>
    <property type="match status" value="1"/>
</dbReference>
<dbReference type="InterPro" id="IPR025306">
    <property type="entry name" value="Zn-bnd_dom_prob"/>
</dbReference>
<sequence length="98" mass="11346">MVYEDKLLTCRDCGAEFVFTAGEQAFYAEKGLTNQPGRCRECRRRRKEQQGDTNGERQMYDAVCSTCGAPTRVPFKPTGRKPVYCRECMSINRRMSFR</sequence>